<protein>
    <recommendedName>
        <fullName evidence="3">DNA replication protein DnaC</fullName>
    </recommendedName>
</protein>
<gene>
    <name evidence="1" type="ORF">ES677_01285</name>
</gene>
<reference evidence="1 2" key="1">
    <citation type="submission" date="2019-08" db="EMBL/GenBank/DDBJ databases">
        <title>Genomes of Antarctic Bizionia species.</title>
        <authorList>
            <person name="Bowman J.P."/>
        </authorList>
    </citation>
    <scope>NUCLEOTIDE SEQUENCE [LARGE SCALE GENOMIC DNA]</scope>
    <source>
        <strain evidence="1 2">IC164</strain>
    </source>
</reference>
<dbReference type="InterPro" id="IPR027417">
    <property type="entry name" value="P-loop_NTPase"/>
</dbReference>
<organism evidence="1 2">
    <name type="scientific">Bizionia gelidisalsuginis</name>
    <dbReference type="NCBI Taxonomy" id="291188"/>
    <lineage>
        <taxon>Bacteria</taxon>
        <taxon>Pseudomonadati</taxon>
        <taxon>Bacteroidota</taxon>
        <taxon>Flavobacteriia</taxon>
        <taxon>Flavobacteriales</taxon>
        <taxon>Flavobacteriaceae</taxon>
        <taxon>Bizionia</taxon>
    </lineage>
</organism>
<dbReference type="EMBL" id="VSKN01000001">
    <property type="protein sequence ID" value="TYC18040.1"/>
    <property type="molecule type" value="Genomic_DNA"/>
</dbReference>
<accession>A0ABY3MEM1</accession>
<dbReference type="RefSeq" id="WP_148380192.1">
    <property type="nucleotide sequence ID" value="NZ_VSKN01000001.1"/>
</dbReference>
<sequence length="242" mass="28250">MMRQNKTQNFEQIYKAMSNPENHTAENAKKNANAPTKAELWKVFTKVFYQKNGKEFLKNEQTLNNLEVLFYYFLNDPKFFECKNLVTHLNEPNFNKGLLIIGGVGTGKTVYLKAFETVFKHYTPLRFKGYSSKLLTSDYEKCSNAMEKDYFFKDLNRKRLFIDDIGSEKNASNYGIVDVVGNILSNRYDNKQITYATMNFISSSHSVEETLRGLGERYGHRVYDRLFEMFNIVVFTGQSLRK</sequence>
<name>A0ABY3MEM1_9FLAO</name>
<comment type="caution">
    <text evidence="1">The sequence shown here is derived from an EMBL/GenBank/DDBJ whole genome shotgun (WGS) entry which is preliminary data.</text>
</comment>
<dbReference type="SUPFAM" id="SSF52540">
    <property type="entry name" value="P-loop containing nucleoside triphosphate hydrolases"/>
    <property type="match status" value="1"/>
</dbReference>
<evidence type="ECO:0000313" key="2">
    <source>
        <dbReference type="Proteomes" id="UP000323621"/>
    </source>
</evidence>
<evidence type="ECO:0008006" key="3">
    <source>
        <dbReference type="Google" id="ProtNLM"/>
    </source>
</evidence>
<evidence type="ECO:0000313" key="1">
    <source>
        <dbReference type="EMBL" id="TYC18040.1"/>
    </source>
</evidence>
<keyword evidence="2" id="KW-1185">Reference proteome</keyword>
<proteinExistence type="predicted"/>
<dbReference type="Proteomes" id="UP000323621">
    <property type="component" value="Unassembled WGS sequence"/>
</dbReference>
<dbReference type="Gene3D" id="3.40.50.300">
    <property type="entry name" value="P-loop containing nucleotide triphosphate hydrolases"/>
    <property type="match status" value="1"/>
</dbReference>